<accession>A0AAI9EJU1</accession>
<dbReference type="KEGG" id="cmc:CMN_02215"/>
<dbReference type="AlphaFoldDB" id="A0AAI9EJU1"/>
<feature type="chain" id="PRO_5042612481" evidence="1">
    <location>
        <begin position="42"/>
        <end position="165"/>
    </location>
</feature>
<evidence type="ECO:0000256" key="1">
    <source>
        <dbReference type="SAM" id="SignalP"/>
    </source>
</evidence>
<reference evidence="3" key="2">
    <citation type="submission" date="2013-04" db="EMBL/GenBank/DDBJ databases">
        <title>The genome sequence of the maize-pathogen Clavibacter michiganensis subsp. nebraskensis.</title>
        <authorList>
            <person name="Gartemann K.H."/>
            <person name="Blom J."/>
            <person name="Dreiseikelmann B."/>
            <person name="Fluegel M."/>
            <person name="Jaenicke S."/>
            <person name="Linke B."/>
            <person name="Sczcepanowski R."/>
            <person name="Wittmann J."/>
            <person name="Goesmann A."/>
            <person name="Puehler A."/>
            <person name="Eichenlaub R."/>
            <person name="Rueckert C."/>
        </authorList>
    </citation>
    <scope>NUCLEOTIDE SEQUENCE [LARGE SCALE GENOMIC DNA]</scope>
    <source>
        <strain evidence="3">NCPPB 2581</strain>
    </source>
</reference>
<reference evidence="2 3" key="1">
    <citation type="submission" date="2011-11" db="EMBL/GenBank/DDBJ databases">
        <authorList>
            <person name="Gartemann K."/>
        </authorList>
    </citation>
    <scope>NUCLEOTIDE SEQUENCE [LARGE SCALE GENOMIC DNA]</scope>
    <source>
        <strain evidence="3">NCPPB 2581</strain>
    </source>
</reference>
<evidence type="ECO:0000313" key="3">
    <source>
        <dbReference type="Proteomes" id="UP000012170"/>
    </source>
</evidence>
<gene>
    <name evidence="2" type="ORF">CMN_02215</name>
</gene>
<feature type="signal peptide" evidence="1">
    <location>
        <begin position="1"/>
        <end position="41"/>
    </location>
</feature>
<proteinExistence type="predicted"/>
<name>A0AAI9EJU1_9MICO</name>
<dbReference type="RefSeq" id="WP_015490877.1">
    <property type="nucleotide sequence ID" value="NC_020891.1"/>
</dbReference>
<protein>
    <submittedName>
        <fullName evidence="2">Uncharacterized protein</fullName>
    </submittedName>
</protein>
<evidence type="ECO:0000313" key="2">
    <source>
        <dbReference type="EMBL" id="CCE76153.1"/>
    </source>
</evidence>
<dbReference type="EMBL" id="HE614873">
    <property type="protein sequence ID" value="CCE76153.1"/>
    <property type="molecule type" value="Genomic_DNA"/>
</dbReference>
<organism evidence="2 3">
    <name type="scientific">Clavibacter nebraskensis NCPPB 2581</name>
    <dbReference type="NCBI Taxonomy" id="1097677"/>
    <lineage>
        <taxon>Bacteria</taxon>
        <taxon>Bacillati</taxon>
        <taxon>Actinomycetota</taxon>
        <taxon>Actinomycetes</taxon>
        <taxon>Micrococcales</taxon>
        <taxon>Microbacteriaceae</taxon>
        <taxon>Clavibacter</taxon>
    </lineage>
</organism>
<dbReference type="GeneID" id="92983981"/>
<dbReference type="Proteomes" id="UP000012170">
    <property type="component" value="Chromosome"/>
</dbReference>
<sequence length="165" mass="17691">MTSTTLSTRTPRRVRRVGALVSGVALALSAVLAFGSAPASAASGHGQLGAQAISTQAVSGTGTVRIQFQTHWVPGLPHVRSIRIQSKNVAGKPISNCYSMGAYRPEADIWPYIQVDLPEGTYEETSYDGPECHVAFQTAGGYGPFDTRQGHNWMLYSQDAPRLRA</sequence>
<keyword evidence="1" id="KW-0732">Signal</keyword>